<dbReference type="InterPro" id="IPR002909">
    <property type="entry name" value="IPT_dom"/>
</dbReference>
<dbReference type="InterPro" id="IPR014756">
    <property type="entry name" value="Ig_E-set"/>
</dbReference>
<dbReference type="PANTHER" id="PTHR23389">
    <property type="entry name" value="CHROMOSOME TRANSMISSION FIDELITY FACTOR 18"/>
    <property type="match status" value="1"/>
</dbReference>
<feature type="compositionally biased region" description="Basic residues" evidence="2">
    <location>
        <begin position="443"/>
        <end position="452"/>
    </location>
</feature>
<dbReference type="InterPro" id="IPR003959">
    <property type="entry name" value="ATPase_AAA_core"/>
</dbReference>
<dbReference type="InterPro" id="IPR013783">
    <property type="entry name" value="Ig-like_fold"/>
</dbReference>
<dbReference type="Gene3D" id="2.60.40.10">
    <property type="entry name" value="Immunoglobulins"/>
    <property type="match status" value="1"/>
</dbReference>
<dbReference type="PANTHER" id="PTHR23389:SF6">
    <property type="entry name" value="REPLICATION FACTOR C SUBUNIT 1"/>
    <property type="match status" value="1"/>
</dbReference>
<protein>
    <recommendedName>
        <fullName evidence="3">AAA+ ATPase domain-containing protein</fullName>
    </recommendedName>
</protein>
<gene>
    <name evidence="4" type="ORF">HJC23_009566</name>
</gene>
<keyword evidence="1" id="KW-0235">DNA replication</keyword>
<dbReference type="Pfam" id="PF00004">
    <property type="entry name" value="AAA"/>
    <property type="match status" value="1"/>
</dbReference>
<feature type="region of interest" description="Disordered" evidence="2">
    <location>
        <begin position="198"/>
        <end position="246"/>
    </location>
</feature>
<feature type="compositionally biased region" description="Basic and acidic residues" evidence="2">
    <location>
        <begin position="265"/>
        <end position="295"/>
    </location>
</feature>
<evidence type="ECO:0000259" key="3">
    <source>
        <dbReference type="SMART" id="SM00382"/>
    </source>
</evidence>
<evidence type="ECO:0000313" key="4">
    <source>
        <dbReference type="EMBL" id="KAL3787320.1"/>
    </source>
</evidence>
<dbReference type="Gene3D" id="3.40.50.300">
    <property type="entry name" value="P-loop containing nucleotide triphosphate hydrolases"/>
    <property type="match status" value="1"/>
</dbReference>
<dbReference type="EMBL" id="JABMIG020000177">
    <property type="protein sequence ID" value="KAL3787320.1"/>
    <property type="molecule type" value="Genomic_DNA"/>
</dbReference>
<feature type="domain" description="AAA+ ATPase" evidence="3">
    <location>
        <begin position="469"/>
        <end position="626"/>
    </location>
</feature>
<dbReference type="Pfam" id="PF01833">
    <property type="entry name" value="TIG"/>
    <property type="match status" value="1"/>
</dbReference>
<evidence type="ECO:0000313" key="5">
    <source>
        <dbReference type="Proteomes" id="UP001516023"/>
    </source>
</evidence>
<accession>A0ABD3PLT1</accession>
<dbReference type="SMART" id="SM00382">
    <property type="entry name" value="AAA"/>
    <property type="match status" value="1"/>
</dbReference>
<dbReference type="Proteomes" id="UP001516023">
    <property type="component" value="Unassembled WGS sequence"/>
</dbReference>
<keyword evidence="5" id="KW-1185">Reference proteome</keyword>
<feature type="region of interest" description="Disordered" evidence="2">
    <location>
        <begin position="443"/>
        <end position="466"/>
    </location>
</feature>
<reference evidence="4 5" key="1">
    <citation type="journal article" date="2020" name="G3 (Bethesda)">
        <title>Improved Reference Genome for Cyclotella cryptica CCMP332, a Model for Cell Wall Morphogenesis, Salinity Adaptation, and Lipid Production in Diatoms (Bacillariophyta).</title>
        <authorList>
            <person name="Roberts W.R."/>
            <person name="Downey K.M."/>
            <person name="Ruck E.C."/>
            <person name="Traller J.C."/>
            <person name="Alverson A.J."/>
        </authorList>
    </citation>
    <scope>NUCLEOTIDE SEQUENCE [LARGE SCALE GENOMIC DNA]</scope>
    <source>
        <strain evidence="4 5">CCMP332</strain>
    </source>
</reference>
<organism evidence="4 5">
    <name type="scientific">Cyclotella cryptica</name>
    <dbReference type="NCBI Taxonomy" id="29204"/>
    <lineage>
        <taxon>Eukaryota</taxon>
        <taxon>Sar</taxon>
        <taxon>Stramenopiles</taxon>
        <taxon>Ochrophyta</taxon>
        <taxon>Bacillariophyta</taxon>
        <taxon>Coscinodiscophyceae</taxon>
        <taxon>Thalassiosirophycidae</taxon>
        <taxon>Stephanodiscales</taxon>
        <taxon>Stephanodiscaceae</taxon>
        <taxon>Cyclotella</taxon>
    </lineage>
</organism>
<dbReference type="SUPFAM" id="SSF81296">
    <property type="entry name" value="E set domains"/>
    <property type="match status" value="1"/>
</dbReference>
<dbReference type="CDD" id="cd00603">
    <property type="entry name" value="IPT_PCSR"/>
    <property type="match status" value="1"/>
</dbReference>
<evidence type="ECO:0000256" key="2">
    <source>
        <dbReference type="SAM" id="MobiDB-lite"/>
    </source>
</evidence>
<dbReference type="SUPFAM" id="SSF52540">
    <property type="entry name" value="P-loop containing nucleoside triphosphate hydrolases"/>
    <property type="match status" value="1"/>
</dbReference>
<feature type="region of interest" description="Disordered" evidence="2">
    <location>
        <begin position="96"/>
        <end position="154"/>
    </location>
</feature>
<dbReference type="GO" id="GO:0006260">
    <property type="term" value="P:DNA replication"/>
    <property type="evidence" value="ECO:0007669"/>
    <property type="project" value="UniProtKB-KW"/>
</dbReference>
<feature type="region of interest" description="Disordered" evidence="2">
    <location>
        <begin position="265"/>
        <end position="310"/>
    </location>
</feature>
<feature type="region of interest" description="Disordered" evidence="2">
    <location>
        <begin position="1"/>
        <end position="24"/>
    </location>
</feature>
<evidence type="ECO:0000256" key="1">
    <source>
        <dbReference type="ARBA" id="ARBA00022705"/>
    </source>
</evidence>
<sequence length="1295" mass="144740">MTSTSTLPPPPKHATLSRPTNTTSSSHRIIQKRWVCDVCHVKWFLDFDEACRHEATCQASSQRCDGKETKAAVSSLISQEIVADAVEKNTSTPIEIINVESSDDSSSKSGEKNKDERPRRSKRVRGPPCPNPVNETSRAQTTSIAASNDVAKKSKRNRVAAIPAFFRPPKATKCDAASSGIVSQEDYEQHLLAEQQLQQNQRTRHNGKGSIPTTAETKPKRKLKTADTNDGTKAPPSSAKTTRDKPALSQKLLGEHAAASFFARRKEAAREERERQKKREEARRCTKRREEDKLSSVEGKPSGRMNRKEKRMGAVRFPCPSHVLQGVDVAGETRLTTYGGMGPKYPPGRVDLTRPCPEEPTTGLTFFTKDCDFPPSQDLTLRLFSSVFSSPFPPRHPNDPRLWTDKHTLTQIPSSVLGASNQESSQKLMRFIQEWKIRRHKSMLAKKSKKKKSGYDSDDSFLDGESSSPTSLFVLTGRTGTGKSRLVHAVSAGLDCALLEISTGEVRGGGALKKRVLESTLSHSSVALMKRREPVTVLTAVESKKEFFDEESESEEEEEERSSLTVILIDEADLLFQEHGDTGFWLALSQLSHKAKSPIILTANSMPHELLSGTIKYEHVELHRPSIEECCAKMKEVAKAEGMVLNPDAAVGAKGGNNGLSLIAEYFQCDIRKIVNEMQLFHVSTANQSPSTEVVVFPRHRKAKPTDSITDANFEEELDRPVILNIDPLVIPRDRHTLITIQGKNFQRTESATLYLGGKICHHFRVVSDSKILAVCPPLRVPDGVSSGLKYNKSSRDHVIYCLSSKFVEVAVRKRCSNGLVLDSTSCLPPHQSNWIVEYDVLLECSLLEQKLLEKECKRKAKAQRRRLKKAAEDGFLSSDDEFEFEGDTSNSGHQINKAIADDLSDIELGDKASEVSDSIPKQDVDPQVLLNEALSDSMVVDQSTDECIDTTNHLDCSSTLNELHTFAEEFGRLSDVAFLDDALLGIPMLAGAVEGIGSQAIDDIFGDSIPTDPSIDKLCKEKKPPSFESLFTSGLNQDGFFFGAVDAYMTYPCKQRERSLLSNTELYSRGLGALDDVIDHETLDKETSDCTNDNNEASNLELRPLRVQSDDDMFISCQPPATLLLLRAILGNLTQDTAAFYRSTVENEPWLHLRRHEMSSKVLGIVSTILVPENSCTQHDWNKICFGFRHSERFTTEMAQQSRLRICNWSFDHNLALDYLPYLRFIAREENKARLLSEEMLNDVNERPRNSRTSMRRKQRLRAHYLEEFCGKYCDHQRLRQDLAVLGDSYLSGN</sequence>
<dbReference type="InterPro" id="IPR027417">
    <property type="entry name" value="P-loop_NTPase"/>
</dbReference>
<comment type="caution">
    <text evidence="4">The sequence shown here is derived from an EMBL/GenBank/DDBJ whole genome shotgun (WGS) entry which is preliminary data.</text>
</comment>
<proteinExistence type="predicted"/>
<name>A0ABD3PLT1_9STRA</name>
<feature type="compositionally biased region" description="Basic and acidic residues" evidence="2">
    <location>
        <begin position="105"/>
        <end position="118"/>
    </location>
</feature>
<dbReference type="InterPro" id="IPR003593">
    <property type="entry name" value="AAA+_ATPase"/>
</dbReference>
<feature type="compositionally biased region" description="Polar residues" evidence="2">
    <location>
        <begin position="133"/>
        <end position="146"/>
    </location>
</feature>